<evidence type="ECO:0000313" key="8">
    <source>
        <dbReference type="EMBL" id="AEO69773.1"/>
    </source>
</evidence>
<evidence type="ECO:0000256" key="6">
    <source>
        <dbReference type="SAM" id="MobiDB-lite"/>
    </source>
</evidence>
<dbReference type="STRING" id="578455.G2RAU2"/>
<evidence type="ECO:0000256" key="4">
    <source>
        <dbReference type="ARBA" id="ARBA00023163"/>
    </source>
</evidence>
<keyword evidence="9" id="KW-1185">Reference proteome</keyword>
<dbReference type="KEGG" id="ttt:THITE_24032"/>
<keyword evidence="5" id="KW-0539">Nucleus</keyword>
<dbReference type="EMBL" id="CP003012">
    <property type="protein sequence ID" value="AEO69773.1"/>
    <property type="molecule type" value="Genomic_DNA"/>
</dbReference>
<keyword evidence="4" id="KW-0804">Transcription</keyword>
<dbReference type="PROSITE" id="PS00463">
    <property type="entry name" value="ZN2_CY6_FUNGAL_1"/>
    <property type="match status" value="1"/>
</dbReference>
<dbReference type="InterPro" id="IPR036864">
    <property type="entry name" value="Zn2-C6_fun-type_DNA-bd_sf"/>
</dbReference>
<feature type="domain" description="Zn(2)-C6 fungal-type" evidence="7">
    <location>
        <begin position="1"/>
        <end position="31"/>
    </location>
</feature>
<gene>
    <name evidence="8" type="ORF">THITE_24032</name>
</gene>
<sequence length="419" mass="45713">ACVQCTAAKRKCGKEAPACVRCSEKGIACSYPQRPGVSSGTADRGAEQDEGAALALSSRSPRPHSSLSGATSGYPSSAATGSHCRWFLSAESWALHHGCSSMVADGSLLPVAEETLSHFINRIKAWAADWVRHGHSPLMHKHLYSGWLPDCLQDCLTSLTAYNTASSDSAKATALRIIDDRVNRLMQSQPQPNNNDDDDDDDDDYGLNPSVLLTTPTHLARTQALFVYQLIRLFDGDIRARAQAEQHMTTLRTWAKQMLESARLDCACADLPPLSPNPNPHQRLLEDMSMNMNGNPFALPRDPHLTPIPSLWRAWIHAESVRRVYTVAMYMQNVYDTLRLGHSVCPGTIAFTAQNGLWDAGSGYVWMERLQRGAAGGEKVAGRNAGGAGMMGAGSKDIDEFTVAVLELTFGVEIVEKWM</sequence>
<dbReference type="GO" id="GO:0000981">
    <property type="term" value="F:DNA-binding transcription factor activity, RNA polymerase II-specific"/>
    <property type="evidence" value="ECO:0007669"/>
    <property type="project" value="InterPro"/>
</dbReference>
<reference evidence="8 9" key="1">
    <citation type="journal article" date="2011" name="Nat. Biotechnol.">
        <title>Comparative genomic analysis of the thermophilic biomass-degrading fungi Myceliophthora thermophila and Thielavia terrestris.</title>
        <authorList>
            <person name="Berka R.M."/>
            <person name="Grigoriev I.V."/>
            <person name="Otillar R."/>
            <person name="Salamov A."/>
            <person name="Grimwood J."/>
            <person name="Reid I."/>
            <person name="Ishmael N."/>
            <person name="John T."/>
            <person name="Darmond C."/>
            <person name="Moisan M.-C."/>
            <person name="Henrissat B."/>
            <person name="Coutinho P.M."/>
            <person name="Lombard V."/>
            <person name="Natvig D.O."/>
            <person name="Lindquist E."/>
            <person name="Schmutz J."/>
            <person name="Lucas S."/>
            <person name="Harris P."/>
            <person name="Powlowski J."/>
            <person name="Bellemare A."/>
            <person name="Taylor D."/>
            <person name="Butler G."/>
            <person name="de Vries R.P."/>
            <person name="Allijn I.E."/>
            <person name="van den Brink J."/>
            <person name="Ushinsky S."/>
            <person name="Storms R."/>
            <person name="Powell A.J."/>
            <person name="Paulsen I.T."/>
            <person name="Elbourne L.D.H."/>
            <person name="Baker S.E."/>
            <person name="Magnuson J."/>
            <person name="LaBoissiere S."/>
            <person name="Clutterbuck A.J."/>
            <person name="Martinez D."/>
            <person name="Wogulis M."/>
            <person name="de Leon A.L."/>
            <person name="Rey M.W."/>
            <person name="Tsang A."/>
        </authorList>
    </citation>
    <scope>NUCLEOTIDE SEQUENCE [LARGE SCALE GENOMIC DNA]</scope>
    <source>
        <strain evidence="9">ATCC 38088 / NRRL 8126</strain>
    </source>
</reference>
<evidence type="ECO:0000259" key="7">
    <source>
        <dbReference type="PROSITE" id="PS50048"/>
    </source>
</evidence>
<name>G2RAU2_THETT</name>
<feature type="region of interest" description="Disordered" evidence="6">
    <location>
        <begin position="33"/>
        <end position="76"/>
    </location>
</feature>
<proteinExistence type="predicted"/>
<feature type="compositionally biased region" description="Acidic residues" evidence="6">
    <location>
        <begin position="195"/>
        <end position="205"/>
    </location>
</feature>
<evidence type="ECO:0000313" key="9">
    <source>
        <dbReference type="Proteomes" id="UP000008181"/>
    </source>
</evidence>
<dbReference type="RefSeq" id="XP_003656109.1">
    <property type="nucleotide sequence ID" value="XM_003656061.1"/>
</dbReference>
<dbReference type="Pfam" id="PF00172">
    <property type="entry name" value="Zn_clus"/>
    <property type="match status" value="1"/>
</dbReference>
<evidence type="ECO:0000256" key="5">
    <source>
        <dbReference type="ARBA" id="ARBA00023242"/>
    </source>
</evidence>
<feature type="non-terminal residue" evidence="8">
    <location>
        <position position="419"/>
    </location>
</feature>
<dbReference type="GO" id="GO:0008270">
    <property type="term" value="F:zinc ion binding"/>
    <property type="evidence" value="ECO:0007669"/>
    <property type="project" value="InterPro"/>
</dbReference>
<dbReference type="HOGENOM" id="CLU_024655_0_0_1"/>
<keyword evidence="1" id="KW-0479">Metal-binding</keyword>
<dbReference type="AlphaFoldDB" id="G2RAU2"/>
<dbReference type="CDD" id="cd00067">
    <property type="entry name" value="GAL4"/>
    <property type="match status" value="1"/>
</dbReference>
<feature type="non-terminal residue" evidence="8">
    <location>
        <position position="1"/>
    </location>
</feature>
<organism evidence="8 9">
    <name type="scientific">Thermothielavioides terrestris (strain ATCC 38088 / NRRL 8126)</name>
    <name type="common">Thielavia terrestris</name>
    <dbReference type="NCBI Taxonomy" id="578455"/>
    <lineage>
        <taxon>Eukaryota</taxon>
        <taxon>Fungi</taxon>
        <taxon>Dikarya</taxon>
        <taxon>Ascomycota</taxon>
        <taxon>Pezizomycotina</taxon>
        <taxon>Sordariomycetes</taxon>
        <taxon>Sordariomycetidae</taxon>
        <taxon>Sordariales</taxon>
        <taxon>Chaetomiaceae</taxon>
        <taxon>Thermothielavioides</taxon>
        <taxon>Thermothielavioides terrestris</taxon>
    </lineage>
</organism>
<dbReference type="PANTHER" id="PTHR47660">
    <property type="entry name" value="TRANSCRIPTION FACTOR WITH C2H2 AND ZN(2)-CYS(6) DNA BINDING DOMAIN (EUROFUNG)-RELATED-RELATED"/>
    <property type="match status" value="1"/>
</dbReference>
<protein>
    <recommendedName>
        <fullName evidence="7">Zn(2)-C6 fungal-type domain-containing protein</fullName>
    </recommendedName>
</protein>
<dbReference type="Proteomes" id="UP000008181">
    <property type="component" value="Chromosome 4"/>
</dbReference>
<feature type="region of interest" description="Disordered" evidence="6">
    <location>
        <begin position="187"/>
        <end position="208"/>
    </location>
</feature>
<evidence type="ECO:0000256" key="3">
    <source>
        <dbReference type="ARBA" id="ARBA00023015"/>
    </source>
</evidence>
<dbReference type="InterPro" id="IPR001138">
    <property type="entry name" value="Zn2Cys6_DnaBD"/>
</dbReference>
<evidence type="ECO:0000256" key="1">
    <source>
        <dbReference type="ARBA" id="ARBA00022723"/>
    </source>
</evidence>
<dbReference type="GeneID" id="11520287"/>
<evidence type="ECO:0000256" key="2">
    <source>
        <dbReference type="ARBA" id="ARBA00022833"/>
    </source>
</evidence>
<accession>G2RAU2</accession>
<dbReference type="Gene3D" id="4.10.240.10">
    <property type="entry name" value="Zn(2)-C6 fungal-type DNA-binding domain"/>
    <property type="match status" value="1"/>
</dbReference>
<dbReference type="OrthoDB" id="9930022at2759"/>
<dbReference type="eggNOG" id="ENOG502SPBP">
    <property type="taxonomic scope" value="Eukaryota"/>
</dbReference>
<dbReference type="PROSITE" id="PS50048">
    <property type="entry name" value="ZN2_CY6_FUNGAL_2"/>
    <property type="match status" value="1"/>
</dbReference>
<keyword evidence="2" id="KW-0862">Zinc</keyword>
<dbReference type="SUPFAM" id="SSF57701">
    <property type="entry name" value="Zn2/Cys6 DNA-binding domain"/>
    <property type="match status" value="1"/>
</dbReference>
<feature type="compositionally biased region" description="Low complexity" evidence="6">
    <location>
        <begin position="56"/>
        <end position="68"/>
    </location>
</feature>
<keyword evidence="3" id="KW-0805">Transcription regulation</keyword>